<feature type="transmembrane region" description="Helical" evidence="7">
    <location>
        <begin position="200"/>
        <end position="219"/>
    </location>
</feature>
<evidence type="ECO:0000256" key="1">
    <source>
        <dbReference type="ARBA" id="ARBA00004651"/>
    </source>
</evidence>
<accession>A0ABW9GMJ9</accession>
<evidence type="ECO:0000256" key="7">
    <source>
        <dbReference type="SAM" id="Phobius"/>
    </source>
</evidence>
<feature type="transmembrane region" description="Helical" evidence="7">
    <location>
        <begin position="130"/>
        <end position="155"/>
    </location>
</feature>
<evidence type="ECO:0000313" key="10">
    <source>
        <dbReference type="Proteomes" id="UP001630303"/>
    </source>
</evidence>
<evidence type="ECO:0000256" key="3">
    <source>
        <dbReference type="ARBA" id="ARBA00022475"/>
    </source>
</evidence>
<keyword evidence="2" id="KW-0813">Transport</keyword>
<sequence length="463" mass="49150">MSSPISPTAGGFTPTGTISTPADRRRVVFATVVGTTVEWYDFFIYAQAAGLVFAAIFFEPAGPGIALILSFLTVGLSFLFRPLGAFLAGHFGDKYGRRVVLMVTLILMGVSTTLVGLLPTYAAIGVAAPILLIFLRILQGISAGGEWGGAVLMAVEHAPKNKRGLFGASPQIGVPIGLLLASGMMAIMALIAPGDAFLEWGWRVPFLFSVVLIFVGYYIRKRVEESPVFVELAERREETKTPIVQLFRKHWALVLIAAFVFAGNNAAGYMSTGGYIQNYATNPAGPLGLDRGPVLWAVAGASVGWLVFTWLSGWMSDIIGRRTTYIIGWIALAIGAVTLFPLVNTGEIALVFLGLLILTVGLGFTYGPQAALYAELFPASVRFSGVSISYAIGAILGGAFAPTIATALVQSTGTTWSVAFYLVGMAVLGLIATLLLRDRRGIPLGPDHEAEQAVSPIYGMSRS</sequence>
<gene>
    <name evidence="9" type="ORF">P5G46_12195</name>
</gene>
<feature type="transmembrane region" description="Helical" evidence="7">
    <location>
        <begin position="415"/>
        <end position="436"/>
    </location>
</feature>
<feature type="transmembrane region" description="Helical" evidence="7">
    <location>
        <begin position="176"/>
        <end position="194"/>
    </location>
</feature>
<dbReference type="RefSeq" id="WP_239274947.1">
    <property type="nucleotide sequence ID" value="NZ_JAROCE010000003.1"/>
</dbReference>
<dbReference type="PANTHER" id="PTHR43045:SF1">
    <property type="entry name" value="SHIKIMATE TRANSPORTER"/>
    <property type="match status" value="1"/>
</dbReference>
<comment type="subcellular location">
    <subcellularLocation>
        <location evidence="1">Cell membrane</location>
        <topology evidence="1">Multi-pass membrane protein</topology>
    </subcellularLocation>
</comment>
<dbReference type="InterPro" id="IPR011701">
    <property type="entry name" value="MFS"/>
</dbReference>
<evidence type="ECO:0000256" key="5">
    <source>
        <dbReference type="ARBA" id="ARBA00022989"/>
    </source>
</evidence>
<feature type="transmembrane region" description="Helical" evidence="7">
    <location>
        <begin position="292"/>
        <end position="311"/>
    </location>
</feature>
<evidence type="ECO:0000256" key="4">
    <source>
        <dbReference type="ARBA" id="ARBA00022692"/>
    </source>
</evidence>
<proteinExistence type="predicted"/>
<keyword evidence="6 7" id="KW-0472">Membrane</keyword>
<dbReference type="InterPro" id="IPR020846">
    <property type="entry name" value="MFS_dom"/>
</dbReference>
<evidence type="ECO:0000313" key="9">
    <source>
        <dbReference type="EMBL" id="MFM2721268.1"/>
    </source>
</evidence>
<name>A0ABW9GMJ9_9MICO</name>
<dbReference type="EMBL" id="JAROCE010000003">
    <property type="protein sequence ID" value="MFM2721268.1"/>
    <property type="molecule type" value="Genomic_DNA"/>
</dbReference>
<organism evidence="9 10">
    <name type="scientific">Microbacterium mcarthurae</name>
    <dbReference type="NCBI Taxonomy" id="3035918"/>
    <lineage>
        <taxon>Bacteria</taxon>
        <taxon>Bacillati</taxon>
        <taxon>Actinomycetota</taxon>
        <taxon>Actinomycetes</taxon>
        <taxon>Micrococcales</taxon>
        <taxon>Microbacteriaceae</taxon>
        <taxon>Microbacterium</taxon>
    </lineage>
</organism>
<feature type="transmembrane region" description="Helical" evidence="7">
    <location>
        <begin position="388"/>
        <end position="409"/>
    </location>
</feature>
<keyword evidence="10" id="KW-1185">Reference proteome</keyword>
<keyword evidence="5 7" id="KW-1133">Transmembrane helix</keyword>
<evidence type="ECO:0000256" key="2">
    <source>
        <dbReference type="ARBA" id="ARBA00022448"/>
    </source>
</evidence>
<keyword evidence="4 7" id="KW-0812">Transmembrane</keyword>
<evidence type="ECO:0000259" key="8">
    <source>
        <dbReference type="PROSITE" id="PS50850"/>
    </source>
</evidence>
<comment type="caution">
    <text evidence="9">The sequence shown here is derived from an EMBL/GenBank/DDBJ whole genome shotgun (WGS) entry which is preliminary data.</text>
</comment>
<evidence type="ECO:0000256" key="6">
    <source>
        <dbReference type="ARBA" id="ARBA00023136"/>
    </source>
</evidence>
<feature type="transmembrane region" description="Helical" evidence="7">
    <location>
        <begin position="64"/>
        <end position="87"/>
    </location>
</feature>
<reference evidence="9 10" key="1">
    <citation type="submission" date="2023-03" db="EMBL/GenBank/DDBJ databases">
        <title>MT1 and MT2 Draft Genomes of Novel Species.</title>
        <authorList>
            <person name="Venkateswaran K."/>
        </authorList>
    </citation>
    <scope>NUCLEOTIDE SEQUENCE [LARGE SCALE GENOMIC DNA]</scope>
    <source>
        <strain evidence="9 10">IF8SW-P5</strain>
    </source>
</reference>
<feature type="transmembrane region" description="Helical" evidence="7">
    <location>
        <begin position="348"/>
        <end position="367"/>
    </location>
</feature>
<dbReference type="Pfam" id="PF07690">
    <property type="entry name" value="MFS_1"/>
    <property type="match status" value="1"/>
</dbReference>
<feature type="transmembrane region" description="Helical" evidence="7">
    <location>
        <begin position="251"/>
        <end position="272"/>
    </location>
</feature>
<dbReference type="InterPro" id="IPR005829">
    <property type="entry name" value="Sugar_transporter_CS"/>
</dbReference>
<feature type="transmembrane region" description="Helical" evidence="7">
    <location>
        <begin position="323"/>
        <end position="342"/>
    </location>
</feature>
<dbReference type="InterPro" id="IPR036259">
    <property type="entry name" value="MFS_trans_sf"/>
</dbReference>
<protein>
    <submittedName>
        <fullName evidence="9">MFS transporter</fullName>
    </submittedName>
</protein>
<dbReference type="PANTHER" id="PTHR43045">
    <property type="entry name" value="SHIKIMATE TRANSPORTER"/>
    <property type="match status" value="1"/>
</dbReference>
<dbReference type="CDD" id="cd17369">
    <property type="entry name" value="MFS_ShiA_like"/>
    <property type="match status" value="1"/>
</dbReference>
<dbReference type="SUPFAM" id="SSF103473">
    <property type="entry name" value="MFS general substrate transporter"/>
    <property type="match status" value="1"/>
</dbReference>
<keyword evidence="3" id="KW-1003">Cell membrane</keyword>
<feature type="domain" description="Major facilitator superfamily (MFS) profile" evidence="8">
    <location>
        <begin position="27"/>
        <end position="441"/>
    </location>
</feature>
<dbReference type="Gene3D" id="1.20.1250.20">
    <property type="entry name" value="MFS general substrate transporter like domains"/>
    <property type="match status" value="1"/>
</dbReference>
<dbReference type="PROSITE" id="PS00216">
    <property type="entry name" value="SUGAR_TRANSPORT_1"/>
    <property type="match status" value="1"/>
</dbReference>
<dbReference type="PROSITE" id="PS50850">
    <property type="entry name" value="MFS"/>
    <property type="match status" value="1"/>
</dbReference>
<feature type="transmembrane region" description="Helical" evidence="7">
    <location>
        <begin position="99"/>
        <end position="124"/>
    </location>
</feature>
<dbReference type="Proteomes" id="UP001630303">
    <property type="component" value="Unassembled WGS sequence"/>
</dbReference>